<dbReference type="InterPro" id="IPR011145">
    <property type="entry name" value="Scavenger_mRNA_decap_enz_N"/>
</dbReference>
<dbReference type="Pfam" id="PF05652">
    <property type="entry name" value="DcpS"/>
    <property type="match status" value="1"/>
</dbReference>
<dbReference type="SUPFAM" id="SSF57850">
    <property type="entry name" value="RING/U-box"/>
    <property type="match status" value="2"/>
</dbReference>
<keyword evidence="7" id="KW-0677">Repeat</keyword>
<dbReference type="Gene3D" id="3.30.200.40">
    <property type="entry name" value="Scavenger mRNA decapping enzyme, N-terminal domain"/>
    <property type="match status" value="1"/>
</dbReference>
<keyword evidence="9" id="KW-0833">Ubl conjugation pathway</keyword>
<keyword evidence="6" id="KW-0479">Metal-binding</keyword>
<proteinExistence type="inferred from homology"/>
<dbReference type="Pfam" id="PF11969">
    <property type="entry name" value="DcpS_C"/>
    <property type="match status" value="1"/>
</dbReference>
<dbReference type="SUPFAM" id="SSF54197">
    <property type="entry name" value="HIT-like"/>
    <property type="match status" value="1"/>
</dbReference>
<name>A0ABP9ZCP9_9FUNG</name>
<evidence type="ECO:0000256" key="9">
    <source>
        <dbReference type="ARBA" id="ARBA00022786"/>
    </source>
</evidence>
<dbReference type="PANTHER" id="PTHR12978">
    <property type="entry name" value="HISTIDINE TRIAD HIT PROTEIN MEMBER"/>
    <property type="match status" value="1"/>
</dbReference>
<evidence type="ECO:0000256" key="3">
    <source>
        <dbReference type="ARBA" id="ARBA00022490"/>
    </source>
</evidence>
<evidence type="ECO:0000256" key="4">
    <source>
        <dbReference type="ARBA" id="ARBA00022553"/>
    </source>
</evidence>
<dbReference type="InterPro" id="IPR044066">
    <property type="entry name" value="TRIAD_supradom"/>
</dbReference>
<evidence type="ECO:0000313" key="14">
    <source>
        <dbReference type="EMBL" id="GAA5816903.1"/>
    </source>
</evidence>
<evidence type="ECO:0000256" key="8">
    <source>
        <dbReference type="ARBA" id="ARBA00022771"/>
    </source>
</evidence>
<dbReference type="Pfam" id="PF22191">
    <property type="entry name" value="IBR_1"/>
    <property type="match status" value="1"/>
</dbReference>
<keyword evidence="5" id="KW-0808">Transferase</keyword>
<keyword evidence="10" id="KW-0862">Zinc</keyword>
<comment type="subcellular location">
    <subcellularLocation>
        <location evidence="1">Cytoplasm</location>
    </subcellularLocation>
</comment>
<comment type="similarity">
    <text evidence="2">Belongs to the HIT family.</text>
</comment>
<dbReference type="InterPro" id="IPR019808">
    <property type="entry name" value="Histidine_triad_CS"/>
</dbReference>
<keyword evidence="4" id="KW-0597">Phosphoprotein</keyword>
<evidence type="ECO:0008006" key="16">
    <source>
        <dbReference type="Google" id="ProtNLM"/>
    </source>
</evidence>
<dbReference type="Gene3D" id="3.30.428.10">
    <property type="entry name" value="HIT-like"/>
    <property type="match status" value="1"/>
</dbReference>
<dbReference type="Gene3D" id="3.30.40.10">
    <property type="entry name" value="Zinc/RING finger domain, C3HC4 (zinc finger)"/>
    <property type="match status" value="1"/>
</dbReference>
<keyword evidence="3" id="KW-0963">Cytoplasm</keyword>
<dbReference type="InterPro" id="IPR013083">
    <property type="entry name" value="Znf_RING/FYVE/PHD"/>
</dbReference>
<dbReference type="InterPro" id="IPR001841">
    <property type="entry name" value="Znf_RING"/>
</dbReference>
<reference evidence="14 15" key="1">
    <citation type="submission" date="2024-04" db="EMBL/GenBank/DDBJ databases">
        <title>genome sequences of Mucor flavus KT1a and Helicostylum pulchrum KT1b strains isolated from the surface of a dry-aged beef.</title>
        <authorList>
            <person name="Toyotome T."/>
            <person name="Hosono M."/>
            <person name="Torimaru M."/>
            <person name="Fukuda K."/>
            <person name="Mikami N."/>
        </authorList>
    </citation>
    <scope>NUCLEOTIDE SEQUENCE [LARGE SCALE GENOMIC DNA]</scope>
    <source>
        <strain evidence="14 15">KT1a</strain>
    </source>
</reference>
<evidence type="ECO:0000256" key="1">
    <source>
        <dbReference type="ARBA" id="ARBA00004496"/>
    </source>
</evidence>
<sequence>MPSIQEILSKFEFTRVLSHDTRTKLVFLLGQVEGQDCIVSFEKTQFEDGVIPQLASSVGATDDVVENNIYGWCMAQMKYNVFDTRVKTICPATDVHIAKYEAQSRVMLVETSSLYQIITLPYIKSIPAKRTQWVQNILNGSAEADRVIYHDHHPETGFVILPDMKWDGHSETLYWVAISMQTEILSLRSLNSNHLSFLKKLRETSYRLVKEKANLDTNQLRLFIHYQPSYYHFHVHITAVSFADAPGVVSGQAHLLDTVINNIELFPDYYQKVDLPFVIGAKHELWLGWLWTRVSIVASEEEEERRHDDDDQEEHDEMQQWLERCSICFESKLDLCLDYCRDQFCLDCFQKYVSEVVNSSWGLSVTKIRCPVCRVFIPQSEWTKFVPKSVVDLYNKFNRPYRSFSRCCPHCETEVTPCDFSNSYCASLSKTISLLINQFFIKYTLQHSSLLPDKLYQQYLVNIFDKSDWRNSTLPDIHQQLMTTLIQLCQLIDQTDLAKKISRAILQLEMRPDTWRKLHPSCDKLFCLQCGHEDAHISLTCEENMKRIIMQNEQQQINNDLVQTLKWKLENSRNCPSCSIMINRDEGCNKVDCTLCGFSFCWECKLTWSDGCGYFNCPARNRVDSDEDEGIAAFQLGDSSTRTELGVPNIDIIRSRLNSSL</sequence>
<dbReference type="PANTHER" id="PTHR12978:SF0">
    <property type="entry name" value="M7GPPPX DIPHOSPHATASE"/>
    <property type="match status" value="1"/>
</dbReference>
<dbReference type="Gene3D" id="1.20.120.1750">
    <property type="match status" value="1"/>
</dbReference>
<organism evidence="14 15">
    <name type="scientific">Mucor flavus</name>
    <dbReference type="NCBI Taxonomy" id="439312"/>
    <lineage>
        <taxon>Eukaryota</taxon>
        <taxon>Fungi</taxon>
        <taxon>Fungi incertae sedis</taxon>
        <taxon>Mucoromycota</taxon>
        <taxon>Mucoromycotina</taxon>
        <taxon>Mucoromycetes</taxon>
        <taxon>Mucorales</taxon>
        <taxon>Mucorineae</taxon>
        <taxon>Mucoraceae</taxon>
        <taxon>Mucor</taxon>
    </lineage>
</organism>
<dbReference type="EMBL" id="BAABUK010000036">
    <property type="protein sequence ID" value="GAA5816903.1"/>
    <property type="molecule type" value="Genomic_DNA"/>
</dbReference>
<dbReference type="InterPro" id="IPR036265">
    <property type="entry name" value="HIT-like_sf"/>
</dbReference>
<dbReference type="InterPro" id="IPR008594">
    <property type="entry name" value="DcpS/DCS2"/>
</dbReference>
<feature type="domain" description="RING-type" evidence="13">
    <location>
        <begin position="321"/>
        <end position="621"/>
    </location>
</feature>
<dbReference type="PROSITE" id="PS51873">
    <property type="entry name" value="TRIAD"/>
    <property type="match status" value="1"/>
</dbReference>
<keyword evidence="15" id="KW-1185">Reference proteome</keyword>
<evidence type="ECO:0000256" key="5">
    <source>
        <dbReference type="ARBA" id="ARBA00022679"/>
    </source>
</evidence>
<evidence type="ECO:0000256" key="6">
    <source>
        <dbReference type="ARBA" id="ARBA00022723"/>
    </source>
</evidence>
<gene>
    <name evidence="14" type="ORF">MFLAVUS_010438</name>
</gene>
<evidence type="ECO:0000313" key="15">
    <source>
        <dbReference type="Proteomes" id="UP001473302"/>
    </source>
</evidence>
<dbReference type="SUPFAM" id="SSF102860">
    <property type="entry name" value="mRNA decapping enzyme DcpS N-terminal domain"/>
    <property type="match status" value="1"/>
</dbReference>
<evidence type="ECO:0000256" key="11">
    <source>
        <dbReference type="PROSITE-ProRule" id="PRU00175"/>
    </source>
</evidence>
<feature type="domain" description="RING-type" evidence="12">
    <location>
        <begin position="325"/>
        <end position="374"/>
    </location>
</feature>
<evidence type="ECO:0000256" key="10">
    <source>
        <dbReference type="ARBA" id="ARBA00022833"/>
    </source>
</evidence>
<comment type="caution">
    <text evidence="14">The sequence shown here is derived from an EMBL/GenBank/DDBJ whole genome shotgun (WGS) entry which is preliminary data.</text>
</comment>
<keyword evidence="8 11" id="KW-0863">Zinc-finger</keyword>
<evidence type="ECO:0000259" key="12">
    <source>
        <dbReference type="PROSITE" id="PS50089"/>
    </source>
</evidence>
<accession>A0ABP9ZCP9</accession>
<protein>
    <recommendedName>
        <fullName evidence="16">RING-type domain-containing protein</fullName>
    </recommendedName>
</protein>
<evidence type="ECO:0000256" key="7">
    <source>
        <dbReference type="ARBA" id="ARBA00022737"/>
    </source>
</evidence>
<dbReference type="PROSITE" id="PS50089">
    <property type="entry name" value="ZF_RING_2"/>
    <property type="match status" value="1"/>
</dbReference>
<evidence type="ECO:0000259" key="13">
    <source>
        <dbReference type="PROSITE" id="PS51873"/>
    </source>
</evidence>
<evidence type="ECO:0000256" key="2">
    <source>
        <dbReference type="ARBA" id="ARBA00010208"/>
    </source>
</evidence>
<dbReference type="PROSITE" id="PS00892">
    <property type="entry name" value="HIT_1"/>
    <property type="match status" value="1"/>
</dbReference>
<dbReference type="Proteomes" id="UP001473302">
    <property type="component" value="Unassembled WGS sequence"/>
</dbReference>